<name>A0AA90SYD2_9GAMM</name>
<sequence length="458" mass="52237">MVKEIKYKYLQYVLIFFSLCFICIGIVAGYYITSLIFGVGIYIFNEVVGSDHVYYDVGKNHQYQCTNSLVSKHIIKNNTAYISEDHISDNSTIFLEVTCKAAITGYFMDPFIEMHCGEQSACQYFERGFQGKRYLNISHLPLTTTPEISLRLKYCSLQTNDYQLISTKNPDISTKKVLVIAPHADDAEIAAFGLYSNHNSLVVTITSGESEPDSHLVNMTKNKQAASVLKGRLRAWDSVAIPLWAGLKPNRAVNLGYSDNTLEKLYSNKTTCFPSEVKREVRKLNTLKLQSDKEGSCSWQSLSLDLSEIIQQFSPEVIVTPHPEMDAHMDHRFSTEAIKEAVDKDQLKDIVFLYYINHSHNTDLWPFGPHGSIVAPPPGIGQVESFYSCHVDASTQINKACSLEMMHDLRKLPKIKHRIRFWLQKIFINRGVHPLGSNPYFRKSIRQNELFIVDRQKR</sequence>
<proteinExistence type="predicted"/>
<dbReference type="AlphaFoldDB" id="A0AA90SYD2"/>
<dbReference type="Proteomes" id="UP001178148">
    <property type="component" value="Unassembled WGS sequence"/>
</dbReference>
<comment type="caution">
    <text evidence="2">The sequence shown here is derived from an EMBL/GenBank/DDBJ whole genome shotgun (WGS) entry which is preliminary data.</text>
</comment>
<protein>
    <submittedName>
        <fullName evidence="2">PIG-L family deacetylase</fullName>
    </submittedName>
</protein>
<dbReference type="SUPFAM" id="SSF102588">
    <property type="entry name" value="LmbE-like"/>
    <property type="match status" value="1"/>
</dbReference>
<gene>
    <name evidence="2" type="ORF">QS748_10445</name>
</gene>
<dbReference type="Pfam" id="PF02585">
    <property type="entry name" value="PIG-L"/>
    <property type="match status" value="1"/>
</dbReference>
<dbReference type="Gene3D" id="3.40.50.10320">
    <property type="entry name" value="LmbE-like"/>
    <property type="match status" value="1"/>
</dbReference>
<dbReference type="InterPro" id="IPR003737">
    <property type="entry name" value="GlcNAc_PI_deacetylase-related"/>
</dbReference>
<dbReference type="InterPro" id="IPR024078">
    <property type="entry name" value="LmbE-like_dom_sf"/>
</dbReference>
<feature type="transmembrane region" description="Helical" evidence="1">
    <location>
        <begin position="12"/>
        <end position="44"/>
    </location>
</feature>
<keyword evidence="3" id="KW-1185">Reference proteome</keyword>
<keyword evidence="1" id="KW-1133">Transmembrane helix</keyword>
<evidence type="ECO:0000313" key="2">
    <source>
        <dbReference type="EMBL" id="MDP0589573.1"/>
    </source>
</evidence>
<reference evidence="2 3" key="1">
    <citation type="journal article" date="2023" name="bioRxiv">
        <title>An intranuclear bacterial parasite of deep-sea mussels expresses apoptosis inhibitors acquired from its host.</title>
        <authorList>
            <person name="Gonzalez Porras M.A."/>
            <person name="Assie A."/>
            <person name="Tietjen M."/>
            <person name="Violette M."/>
            <person name="Kleiner M."/>
            <person name="Gruber-Vodicka H."/>
            <person name="Dubilier N."/>
            <person name="Leisch N."/>
        </authorList>
    </citation>
    <scope>NUCLEOTIDE SEQUENCE [LARGE SCALE GENOMIC DNA]</scope>
    <source>
        <strain evidence="2">IAP13</strain>
    </source>
</reference>
<organism evidence="2 3">
    <name type="scientific">Candidatus Endonucleibacter bathymodioli</name>
    <dbReference type="NCBI Taxonomy" id="539814"/>
    <lineage>
        <taxon>Bacteria</taxon>
        <taxon>Pseudomonadati</taxon>
        <taxon>Pseudomonadota</taxon>
        <taxon>Gammaproteobacteria</taxon>
        <taxon>Oceanospirillales</taxon>
        <taxon>Endozoicomonadaceae</taxon>
        <taxon>Candidatus Endonucleibacter</taxon>
    </lineage>
</organism>
<evidence type="ECO:0000256" key="1">
    <source>
        <dbReference type="SAM" id="Phobius"/>
    </source>
</evidence>
<dbReference type="EMBL" id="JASXSV010000016">
    <property type="protein sequence ID" value="MDP0589573.1"/>
    <property type="molecule type" value="Genomic_DNA"/>
</dbReference>
<evidence type="ECO:0000313" key="3">
    <source>
        <dbReference type="Proteomes" id="UP001178148"/>
    </source>
</evidence>
<keyword evidence="1" id="KW-0472">Membrane</keyword>
<accession>A0AA90SYD2</accession>
<keyword evidence="1" id="KW-0812">Transmembrane</keyword>